<accession>A0ACC0CNR7</accession>
<gene>
    <name evidence="1" type="ORF">F4821DRAFT_264387</name>
</gene>
<evidence type="ECO:0000313" key="1">
    <source>
        <dbReference type="EMBL" id="KAI6082011.1"/>
    </source>
</evidence>
<proteinExistence type="predicted"/>
<organism evidence="1 2">
    <name type="scientific">Hypoxylon rubiginosum</name>
    <dbReference type="NCBI Taxonomy" id="110542"/>
    <lineage>
        <taxon>Eukaryota</taxon>
        <taxon>Fungi</taxon>
        <taxon>Dikarya</taxon>
        <taxon>Ascomycota</taxon>
        <taxon>Pezizomycotina</taxon>
        <taxon>Sordariomycetes</taxon>
        <taxon>Xylariomycetidae</taxon>
        <taxon>Xylariales</taxon>
        <taxon>Hypoxylaceae</taxon>
        <taxon>Hypoxylon</taxon>
    </lineage>
</organism>
<sequence length="148" mass="16673">MTKTLESALVDMYTELIISYAHAITFFRNYPNVGLARAAWLQFNCDFALVVKKLRSYARRVNEATDIAQLSREEQTSETLAAIQGLHKLKIDDAKLPCYCIPYGLNLRFFDRLGEAKDMKTILDPVDLKTQKTVLAIHGLGDASKTTT</sequence>
<comment type="caution">
    <text evidence="1">The sequence shown here is derived from an EMBL/GenBank/DDBJ whole genome shotgun (WGS) entry which is preliminary data.</text>
</comment>
<keyword evidence="2" id="KW-1185">Reference proteome</keyword>
<reference evidence="1 2" key="1">
    <citation type="journal article" date="2022" name="New Phytol.">
        <title>Ecological generalism drives hyperdiversity of secondary metabolite gene clusters in xylarialean endophytes.</title>
        <authorList>
            <person name="Franco M.E.E."/>
            <person name="Wisecaver J.H."/>
            <person name="Arnold A.E."/>
            <person name="Ju Y.M."/>
            <person name="Slot J.C."/>
            <person name="Ahrendt S."/>
            <person name="Moore L.P."/>
            <person name="Eastman K.E."/>
            <person name="Scott K."/>
            <person name="Konkel Z."/>
            <person name="Mondo S.J."/>
            <person name="Kuo A."/>
            <person name="Hayes R.D."/>
            <person name="Haridas S."/>
            <person name="Andreopoulos B."/>
            <person name="Riley R."/>
            <person name="LaButti K."/>
            <person name="Pangilinan J."/>
            <person name="Lipzen A."/>
            <person name="Amirebrahimi M."/>
            <person name="Yan J."/>
            <person name="Adam C."/>
            <person name="Keymanesh K."/>
            <person name="Ng V."/>
            <person name="Louie K."/>
            <person name="Northen T."/>
            <person name="Drula E."/>
            <person name="Henrissat B."/>
            <person name="Hsieh H.M."/>
            <person name="Youens-Clark K."/>
            <person name="Lutzoni F."/>
            <person name="Miadlikowska J."/>
            <person name="Eastwood D.C."/>
            <person name="Hamelin R.C."/>
            <person name="Grigoriev I.V."/>
            <person name="U'Ren J.M."/>
        </authorList>
    </citation>
    <scope>NUCLEOTIDE SEQUENCE [LARGE SCALE GENOMIC DNA]</scope>
    <source>
        <strain evidence="1 2">ER1909</strain>
    </source>
</reference>
<dbReference type="Proteomes" id="UP001497680">
    <property type="component" value="Unassembled WGS sequence"/>
</dbReference>
<dbReference type="EMBL" id="MU394381">
    <property type="protein sequence ID" value="KAI6082011.1"/>
    <property type="molecule type" value="Genomic_DNA"/>
</dbReference>
<protein>
    <submittedName>
        <fullName evidence="1">Uncharacterized protein</fullName>
    </submittedName>
</protein>
<name>A0ACC0CNR7_9PEZI</name>
<evidence type="ECO:0000313" key="2">
    <source>
        <dbReference type="Proteomes" id="UP001497680"/>
    </source>
</evidence>